<evidence type="ECO:0000256" key="1">
    <source>
        <dbReference type="ARBA" id="ARBA00000085"/>
    </source>
</evidence>
<dbReference type="InterPro" id="IPR003661">
    <property type="entry name" value="HisK_dim/P_dom"/>
</dbReference>
<dbReference type="GO" id="GO:0000155">
    <property type="term" value="F:phosphorelay sensor kinase activity"/>
    <property type="evidence" value="ECO:0007669"/>
    <property type="project" value="InterPro"/>
</dbReference>
<dbReference type="InterPro" id="IPR004358">
    <property type="entry name" value="Sig_transdc_His_kin-like_C"/>
</dbReference>
<protein>
    <recommendedName>
        <fullName evidence="2">histidine kinase</fullName>
        <ecNumber evidence="2">2.7.13.3</ecNumber>
    </recommendedName>
</protein>
<gene>
    <name evidence="6" type="ORF">E4633_11595</name>
    <name evidence="5" type="ORF">E4633_15985</name>
</gene>
<dbReference type="EMBL" id="SRSC01000004">
    <property type="protein sequence ID" value="TGU70502.1"/>
    <property type="molecule type" value="Genomic_DNA"/>
</dbReference>
<comment type="caution">
    <text evidence="5">The sequence shown here is derived from an EMBL/GenBank/DDBJ whole genome shotgun (WGS) entry which is preliminary data.</text>
</comment>
<dbReference type="Pfam" id="PF00512">
    <property type="entry name" value="HisKA"/>
    <property type="match status" value="1"/>
</dbReference>
<dbReference type="InterPro" id="IPR005467">
    <property type="entry name" value="His_kinase_dom"/>
</dbReference>
<comment type="catalytic activity">
    <reaction evidence="1">
        <text>ATP + protein L-histidine = ADP + protein N-phospho-L-histidine.</text>
        <dbReference type="EC" id="2.7.13.3"/>
    </reaction>
</comment>
<dbReference type="Pfam" id="PF12860">
    <property type="entry name" value="PAS_7"/>
    <property type="match status" value="1"/>
</dbReference>
<dbReference type="SMART" id="SM00388">
    <property type="entry name" value="HisKA"/>
    <property type="match status" value="1"/>
</dbReference>
<evidence type="ECO:0000259" key="4">
    <source>
        <dbReference type="PROSITE" id="PS50109"/>
    </source>
</evidence>
<organism evidence="5 7">
    <name type="scientific">Geomonas terrae</name>
    <dbReference type="NCBI Taxonomy" id="2562681"/>
    <lineage>
        <taxon>Bacteria</taxon>
        <taxon>Pseudomonadati</taxon>
        <taxon>Thermodesulfobacteriota</taxon>
        <taxon>Desulfuromonadia</taxon>
        <taxon>Geobacterales</taxon>
        <taxon>Geobacteraceae</taxon>
        <taxon>Geomonas</taxon>
    </lineage>
</organism>
<sequence length="432" mass="47847">MVTASGARTDERFSMENEQMMQERSTTCHDNYSADTGNMPLDGIATVPIRRLRSFTGLSSRRNDVSSMLSATIEATLDGIMAVDAGGEIVACNRRFQQMWEIDEEILVSGDSNRMLISLLGQVCDPVLFFEKVTELYWQPDLESYDLVEMRDGRWLERFSRPHYEDGKLVGRVWTFHDITELKKMESQLLHAQKMEAIGTLAGGIAHDFNNIMTAVIGYTDLLMMEFNPPAPFKGFLENIHTSSNRAIALVRNLLAYSRQDPVYTARMDGNTLVENVVVLLERLAGQSVAFEWRPSRSLQTVLVDQAQMEQVLVNLVTNARDAMPDGGRLTMTVDGAVLGADDVDGYAKPGPYVRISVSDTGSGIDEATRARIFDPFFTTKEVGQGTGLGLSISYGIVKRHGGFIKVESETGRGTTCTIFLPRTDAALTLSP</sequence>
<dbReference type="CDD" id="cd00130">
    <property type="entry name" value="PAS"/>
    <property type="match status" value="1"/>
</dbReference>
<dbReference type="Gene3D" id="3.30.565.10">
    <property type="entry name" value="Histidine kinase-like ATPase, C-terminal domain"/>
    <property type="match status" value="1"/>
</dbReference>
<accession>A0A4V3NZ64</accession>
<dbReference type="PRINTS" id="PR00344">
    <property type="entry name" value="BCTRLSENSOR"/>
</dbReference>
<dbReference type="SUPFAM" id="SSF55785">
    <property type="entry name" value="PYP-like sensor domain (PAS domain)"/>
    <property type="match status" value="1"/>
</dbReference>
<dbReference type="Gene3D" id="3.30.450.20">
    <property type="entry name" value="PAS domain"/>
    <property type="match status" value="1"/>
</dbReference>
<dbReference type="EMBL" id="SRSC01000002">
    <property type="protein sequence ID" value="TGU72922.1"/>
    <property type="molecule type" value="Genomic_DNA"/>
</dbReference>
<dbReference type="EC" id="2.7.13.3" evidence="2"/>
<dbReference type="Pfam" id="PF02518">
    <property type="entry name" value="HATPase_c"/>
    <property type="match status" value="1"/>
</dbReference>
<reference evidence="5 7" key="1">
    <citation type="submission" date="2019-04" db="EMBL/GenBank/DDBJ databases">
        <title>Geobacter oryzae sp. nov., ferric-reducing bacteria isolated from paddy soil.</title>
        <authorList>
            <person name="Xu Z."/>
            <person name="Masuda Y."/>
            <person name="Itoh H."/>
            <person name="Senoo K."/>
        </authorList>
    </citation>
    <scope>NUCLEOTIDE SEQUENCE [LARGE SCALE GENOMIC DNA]</scope>
    <source>
        <strain evidence="5 7">Red111</strain>
    </source>
</reference>
<feature type="domain" description="Histidine kinase" evidence="4">
    <location>
        <begin position="204"/>
        <end position="425"/>
    </location>
</feature>
<dbReference type="InterPro" id="IPR036097">
    <property type="entry name" value="HisK_dim/P_sf"/>
</dbReference>
<dbReference type="InterPro" id="IPR035965">
    <property type="entry name" value="PAS-like_dom_sf"/>
</dbReference>
<dbReference type="SMART" id="SM00387">
    <property type="entry name" value="HATPase_c"/>
    <property type="match status" value="1"/>
</dbReference>
<keyword evidence="3" id="KW-0597">Phosphoprotein</keyword>
<keyword evidence="7" id="KW-1185">Reference proteome</keyword>
<dbReference type="Gene3D" id="1.10.287.130">
    <property type="match status" value="1"/>
</dbReference>
<dbReference type="InterPro" id="IPR036890">
    <property type="entry name" value="HATPase_C_sf"/>
</dbReference>
<evidence type="ECO:0000313" key="7">
    <source>
        <dbReference type="Proteomes" id="UP000306416"/>
    </source>
</evidence>
<dbReference type="InterPro" id="IPR000014">
    <property type="entry name" value="PAS"/>
</dbReference>
<evidence type="ECO:0000313" key="6">
    <source>
        <dbReference type="EMBL" id="TGU72922.1"/>
    </source>
</evidence>
<evidence type="ECO:0000256" key="2">
    <source>
        <dbReference type="ARBA" id="ARBA00012438"/>
    </source>
</evidence>
<dbReference type="CDD" id="cd00082">
    <property type="entry name" value="HisKA"/>
    <property type="match status" value="1"/>
</dbReference>
<evidence type="ECO:0000313" key="5">
    <source>
        <dbReference type="EMBL" id="TGU70502.1"/>
    </source>
</evidence>
<dbReference type="SUPFAM" id="SSF55874">
    <property type="entry name" value="ATPase domain of HSP90 chaperone/DNA topoisomerase II/histidine kinase"/>
    <property type="match status" value="1"/>
</dbReference>
<dbReference type="InterPro" id="IPR003594">
    <property type="entry name" value="HATPase_dom"/>
</dbReference>
<dbReference type="PANTHER" id="PTHR43065:SF42">
    <property type="entry name" value="TWO-COMPONENT SENSOR PPRA"/>
    <property type="match status" value="1"/>
</dbReference>
<dbReference type="AlphaFoldDB" id="A0A4V3NZ64"/>
<dbReference type="SUPFAM" id="SSF47384">
    <property type="entry name" value="Homodimeric domain of signal transducing histidine kinase"/>
    <property type="match status" value="1"/>
</dbReference>
<proteinExistence type="predicted"/>
<evidence type="ECO:0000256" key="3">
    <source>
        <dbReference type="ARBA" id="ARBA00022553"/>
    </source>
</evidence>
<dbReference type="PROSITE" id="PS50109">
    <property type="entry name" value="HIS_KIN"/>
    <property type="match status" value="1"/>
</dbReference>
<dbReference type="PANTHER" id="PTHR43065">
    <property type="entry name" value="SENSOR HISTIDINE KINASE"/>
    <property type="match status" value="1"/>
</dbReference>
<dbReference type="Proteomes" id="UP000306416">
    <property type="component" value="Unassembled WGS sequence"/>
</dbReference>
<name>A0A4V3NZ64_9BACT</name>